<dbReference type="Proteomes" id="UP001604277">
    <property type="component" value="Unassembled WGS sequence"/>
</dbReference>
<evidence type="ECO:0000313" key="7">
    <source>
        <dbReference type="EMBL" id="KAL2488233.1"/>
    </source>
</evidence>
<feature type="compositionally biased region" description="Basic and acidic residues" evidence="5">
    <location>
        <begin position="322"/>
        <end position="364"/>
    </location>
</feature>
<dbReference type="EMBL" id="JBFOLJ010000012">
    <property type="protein sequence ID" value="KAL2488233.1"/>
    <property type="molecule type" value="Genomic_DNA"/>
</dbReference>
<evidence type="ECO:0000259" key="6">
    <source>
        <dbReference type="PROSITE" id="PS50888"/>
    </source>
</evidence>
<keyword evidence="4" id="KW-0539">Nucleus</keyword>
<reference evidence="8" key="1">
    <citation type="submission" date="2024-07" db="EMBL/GenBank/DDBJ databases">
        <title>Two chromosome-level genome assemblies of Korean endemic species Abeliophyllum distichum and Forsythia ovata (Oleaceae).</title>
        <authorList>
            <person name="Jang H."/>
        </authorList>
    </citation>
    <scope>NUCLEOTIDE SEQUENCE [LARGE SCALE GENOMIC DNA]</scope>
</reference>
<keyword evidence="8" id="KW-1185">Reference proteome</keyword>
<dbReference type="CDD" id="cd18919">
    <property type="entry name" value="bHLH_AtBPE_like"/>
    <property type="match status" value="1"/>
</dbReference>
<keyword evidence="3" id="KW-0804">Transcription</keyword>
<dbReference type="PROSITE" id="PS50888">
    <property type="entry name" value="BHLH"/>
    <property type="match status" value="1"/>
</dbReference>
<dbReference type="GO" id="GO:0006355">
    <property type="term" value="P:regulation of DNA-templated transcription"/>
    <property type="evidence" value="ECO:0007669"/>
    <property type="project" value="UniProtKB-ARBA"/>
</dbReference>
<name>A0ABD1RIP6_9LAMI</name>
<evidence type="ECO:0000313" key="8">
    <source>
        <dbReference type="Proteomes" id="UP001604277"/>
    </source>
</evidence>
<feature type="compositionally biased region" description="Polar residues" evidence="5">
    <location>
        <begin position="236"/>
        <end position="262"/>
    </location>
</feature>
<dbReference type="FunFam" id="4.10.280.10:FF:000002">
    <property type="entry name" value="Basic helix-loop-helix transcription factor"/>
    <property type="match status" value="1"/>
</dbReference>
<comment type="subcellular location">
    <subcellularLocation>
        <location evidence="1">Nucleus</location>
    </subcellularLocation>
</comment>
<dbReference type="InterPro" id="IPR024097">
    <property type="entry name" value="bHLH_ZIP_TF"/>
</dbReference>
<dbReference type="Pfam" id="PF00010">
    <property type="entry name" value="HLH"/>
    <property type="match status" value="1"/>
</dbReference>
<dbReference type="SUPFAM" id="SSF47459">
    <property type="entry name" value="HLH, helix-loop-helix DNA-binding domain"/>
    <property type="match status" value="1"/>
</dbReference>
<dbReference type="InterPro" id="IPR036638">
    <property type="entry name" value="HLH_DNA-bd_sf"/>
</dbReference>
<dbReference type="PANTHER" id="PTHR12565">
    <property type="entry name" value="STEROL REGULATORY ELEMENT-BINDING PROTEIN"/>
    <property type="match status" value="1"/>
</dbReference>
<feature type="region of interest" description="Disordered" evidence="5">
    <location>
        <begin position="223"/>
        <end position="262"/>
    </location>
</feature>
<evidence type="ECO:0000256" key="1">
    <source>
        <dbReference type="ARBA" id="ARBA00004123"/>
    </source>
</evidence>
<protein>
    <submittedName>
        <fullName evidence="7">Transcription factor bHLH</fullName>
    </submittedName>
</protein>
<dbReference type="PANTHER" id="PTHR12565:SF184">
    <property type="entry name" value="BHLH TRANSCRIPTION FACTOR"/>
    <property type="match status" value="1"/>
</dbReference>
<dbReference type="Gene3D" id="4.10.280.10">
    <property type="entry name" value="Helix-loop-helix DNA-binding domain"/>
    <property type="match status" value="1"/>
</dbReference>
<keyword evidence="2" id="KW-0805">Transcription regulation</keyword>
<organism evidence="7 8">
    <name type="scientific">Forsythia ovata</name>
    <dbReference type="NCBI Taxonomy" id="205694"/>
    <lineage>
        <taxon>Eukaryota</taxon>
        <taxon>Viridiplantae</taxon>
        <taxon>Streptophyta</taxon>
        <taxon>Embryophyta</taxon>
        <taxon>Tracheophyta</taxon>
        <taxon>Spermatophyta</taxon>
        <taxon>Magnoliopsida</taxon>
        <taxon>eudicotyledons</taxon>
        <taxon>Gunneridae</taxon>
        <taxon>Pentapetalae</taxon>
        <taxon>asterids</taxon>
        <taxon>lamiids</taxon>
        <taxon>Lamiales</taxon>
        <taxon>Oleaceae</taxon>
        <taxon>Forsythieae</taxon>
        <taxon>Forsythia</taxon>
    </lineage>
</organism>
<accession>A0ABD1RIP6</accession>
<dbReference type="InterPro" id="IPR011598">
    <property type="entry name" value="bHLH_dom"/>
</dbReference>
<gene>
    <name evidence="7" type="ORF">Fot_41525</name>
</gene>
<evidence type="ECO:0000256" key="2">
    <source>
        <dbReference type="ARBA" id="ARBA00023015"/>
    </source>
</evidence>
<feature type="compositionally biased region" description="Polar residues" evidence="5">
    <location>
        <begin position="284"/>
        <end position="310"/>
    </location>
</feature>
<dbReference type="SMART" id="SM00353">
    <property type="entry name" value="HLH"/>
    <property type="match status" value="1"/>
</dbReference>
<feature type="region of interest" description="Disordered" evidence="5">
    <location>
        <begin position="281"/>
        <end position="390"/>
    </location>
</feature>
<proteinExistence type="predicted"/>
<evidence type="ECO:0000256" key="5">
    <source>
        <dbReference type="SAM" id="MobiDB-lite"/>
    </source>
</evidence>
<dbReference type="AlphaFoldDB" id="A0ABD1RIP6"/>
<sequence length="578" mass="63248">MVIIAPFVSVYEFNEKSGPLISRVSRVMVIEVIIKEALNEHVEVLGEPTYIAMIEVHCKLIVIVISECWNSPPQFETTWNGVNCTAEQSFLDPNWEKSCTDQFTHFEPVLSSNSGFSNDFALRELIGKLGVGNAGGFPPAATTTAAMAAATGTNDNSTNNSCYSTPSNSPPKLHFPILDRINMCHLGTSLPPTPPLPSLSGDPGFAERAAKFSCFGSRSFNGRTNPFGSNKDMGNGNLTRVLSSPSLKQAGSPVENKSLNQSQMEFRSLNGMVDKKLSKLSGAGANSNEESSVSEQIPSGETGSKTPNELNSRKRKVVSKGKTKEEASNSAKGFEDDNGAKVKRSKPMEISKTENDDVKTEEAKGNGNAAEDESEKQKANQKPPEPPKDYIHVRARRGQATDSHSLAERVRREKISERMKLLQDLVPGCNKVTGKALMLDEIINYVQSLQRQVEFLSMKLASVNPRLDFEMENLLSKDMFQENGNLPQPTYPLDSSAPAFYNHQPQQNVQLHDAHISRGPLNQCSMDPLDAHNLGIQLSSVDGFGESLPQFPAFSGHDLQSIVQMGFGQDPVKETEFH</sequence>
<evidence type="ECO:0000256" key="3">
    <source>
        <dbReference type="ARBA" id="ARBA00023163"/>
    </source>
</evidence>
<feature type="domain" description="BHLH" evidence="6">
    <location>
        <begin position="399"/>
        <end position="449"/>
    </location>
</feature>
<evidence type="ECO:0000256" key="4">
    <source>
        <dbReference type="ARBA" id="ARBA00023242"/>
    </source>
</evidence>
<dbReference type="GO" id="GO:0005634">
    <property type="term" value="C:nucleus"/>
    <property type="evidence" value="ECO:0007669"/>
    <property type="project" value="UniProtKB-SubCell"/>
</dbReference>
<comment type="caution">
    <text evidence="7">The sequence shown here is derived from an EMBL/GenBank/DDBJ whole genome shotgun (WGS) entry which is preliminary data.</text>
</comment>